<dbReference type="AlphaFoldDB" id="A0A0A9C106"/>
<dbReference type="EMBL" id="GBRH01228639">
    <property type="protein sequence ID" value="JAD69256.1"/>
    <property type="molecule type" value="Transcribed_RNA"/>
</dbReference>
<evidence type="ECO:0000313" key="1">
    <source>
        <dbReference type="EMBL" id="JAD69256.1"/>
    </source>
</evidence>
<reference evidence="1" key="2">
    <citation type="journal article" date="2015" name="Data Brief">
        <title>Shoot transcriptome of the giant reed, Arundo donax.</title>
        <authorList>
            <person name="Barrero R.A."/>
            <person name="Guerrero F.D."/>
            <person name="Moolhuijzen P."/>
            <person name="Goolsby J.A."/>
            <person name="Tidwell J."/>
            <person name="Bellgard S.E."/>
            <person name="Bellgard M.I."/>
        </authorList>
    </citation>
    <scope>NUCLEOTIDE SEQUENCE</scope>
    <source>
        <tissue evidence="1">Shoot tissue taken approximately 20 cm above the soil surface</tissue>
    </source>
</reference>
<organism evidence="1">
    <name type="scientific">Arundo donax</name>
    <name type="common">Giant reed</name>
    <name type="synonym">Donax arundinaceus</name>
    <dbReference type="NCBI Taxonomy" id="35708"/>
    <lineage>
        <taxon>Eukaryota</taxon>
        <taxon>Viridiplantae</taxon>
        <taxon>Streptophyta</taxon>
        <taxon>Embryophyta</taxon>
        <taxon>Tracheophyta</taxon>
        <taxon>Spermatophyta</taxon>
        <taxon>Magnoliopsida</taxon>
        <taxon>Liliopsida</taxon>
        <taxon>Poales</taxon>
        <taxon>Poaceae</taxon>
        <taxon>PACMAD clade</taxon>
        <taxon>Arundinoideae</taxon>
        <taxon>Arundineae</taxon>
        <taxon>Arundo</taxon>
    </lineage>
</organism>
<accession>A0A0A9C106</accession>
<proteinExistence type="predicted"/>
<name>A0A0A9C106_ARUDO</name>
<protein>
    <submittedName>
        <fullName evidence="1">Uncharacterized protein</fullName>
    </submittedName>
</protein>
<sequence length="36" mass="4266">MYKRRIVEHGSVKWWPPLGHPLAALILFDGMPHKKR</sequence>
<reference evidence="1" key="1">
    <citation type="submission" date="2014-09" db="EMBL/GenBank/DDBJ databases">
        <authorList>
            <person name="Magalhaes I.L.F."/>
            <person name="Oliveira U."/>
            <person name="Santos F.R."/>
            <person name="Vidigal T.H.D.A."/>
            <person name="Brescovit A.D."/>
            <person name="Santos A.J."/>
        </authorList>
    </citation>
    <scope>NUCLEOTIDE SEQUENCE</scope>
    <source>
        <tissue evidence="1">Shoot tissue taken approximately 20 cm above the soil surface</tissue>
    </source>
</reference>